<proteinExistence type="predicted"/>
<gene>
    <name evidence="2" type="ORF">SPRG_09770</name>
</gene>
<keyword evidence="1" id="KW-0472">Membrane</keyword>
<evidence type="ECO:0000313" key="3">
    <source>
        <dbReference type="Proteomes" id="UP000030745"/>
    </source>
</evidence>
<dbReference type="GeneID" id="24131921"/>
<dbReference type="EMBL" id="KK583236">
    <property type="protein sequence ID" value="KDO25041.1"/>
    <property type="molecule type" value="Genomic_DNA"/>
</dbReference>
<dbReference type="VEuPathDB" id="FungiDB:SPRG_09770"/>
<evidence type="ECO:0000256" key="1">
    <source>
        <dbReference type="SAM" id="Phobius"/>
    </source>
</evidence>
<keyword evidence="1" id="KW-0812">Transmembrane</keyword>
<dbReference type="OrthoDB" id="79078at2759"/>
<evidence type="ECO:0000313" key="2">
    <source>
        <dbReference type="EMBL" id="KDO25041.1"/>
    </source>
</evidence>
<feature type="transmembrane region" description="Helical" evidence="1">
    <location>
        <begin position="445"/>
        <end position="469"/>
    </location>
</feature>
<dbReference type="Proteomes" id="UP000030745">
    <property type="component" value="Unassembled WGS sequence"/>
</dbReference>
<protein>
    <submittedName>
        <fullName evidence="2">Uncharacterized protein</fullName>
    </submittedName>
</protein>
<keyword evidence="3" id="KW-1185">Reference proteome</keyword>
<dbReference type="KEGG" id="spar:SPRG_09770"/>
<feature type="transmembrane region" description="Helical" evidence="1">
    <location>
        <begin position="489"/>
        <end position="511"/>
    </location>
</feature>
<organism evidence="2 3">
    <name type="scientific">Saprolegnia parasitica (strain CBS 223.65)</name>
    <dbReference type="NCBI Taxonomy" id="695850"/>
    <lineage>
        <taxon>Eukaryota</taxon>
        <taxon>Sar</taxon>
        <taxon>Stramenopiles</taxon>
        <taxon>Oomycota</taxon>
        <taxon>Saprolegniomycetes</taxon>
        <taxon>Saprolegniales</taxon>
        <taxon>Saprolegniaceae</taxon>
        <taxon>Saprolegnia</taxon>
    </lineage>
</organism>
<keyword evidence="1" id="KW-1133">Transmembrane helix</keyword>
<reference evidence="2 3" key="1">
    <citation type="journal article" date="2013" name="PLoS Genet.">
        <title>Distinctive expansion of potential virulence genes in the genome of the oomycete fish pathogen Saprolegnia parasitica.</title>
        <authorList>
            <person name="Jiang R.H."/>
            <person name="de Bruijn I."/>
            <person name="Haas B.J."/>
            <person name="Belmonte R."/>
            <person name="Lobach L."/>
            <person name="Christie J."/>
            <person name="van den Ackerveken G."/>
            <person name="Bottin A."/>
            <person name="Bulone V."/>
            <person name="Diaz-Moreno S.M."/>
            <person name="Dumas B."/>
            <person name="Fan L."/>
            <person name="Gaulin E."/>
            <person name="Govers F."/>
            <person name="Grenville-Briggs L.J."/>
            <person name="Horner N.R."/>
            <person name="Levin J.Z."/>
            <person name="Mammella M."/>
            <person name="Meijer H.J."/>
            <person name="Morris P."/>
            <person name="Nusbaum C."/>
            <person name="Oome S."/>
            <person name="Phillips A.J."/>
            <person name="van Rooyen D."/>
            <person name="Rzeszutek E."/>
            <person name="Saraiva M."/>
            <person name="Secombes C.J."/>
            <person name="Seidl M.F."/>
            <person name="Snel B."/>
            <person name="Stassen J.H."/>
            <person name="Sykes S."/>
            <person name="Tripathy S."/>
            <person name="van den Berg H."/>
            <person name="Vega-Arreguin J.C."/>
            <person name="Wawra S."/>
            <person name="Young S.K."/>
            <person name="Zeng Q."/>
            <person name="Dieguez-Uribeondo J."/>
            <person name="Russ C."/>
            <person name="Tyler B.M."/>
            <person name="van West P."/>
        </authorList>
    </citation>
    <scope>NUCLEOTIDE SEQUENCE [LARGE SCALE GENOMIC DNA]</scope>
    <source>
        <strain evidence="2 3">CBS 223.65</strain>
    </source>
</reference>
<sequence length="734" mass="81057">MRTNGAVYLETGLRNLNDWDAWMRCWGTSFEIGFQRHLATSLEGRAWLTTVPSAMVRTSIPDEVDYWRRHGISAYQLQWQNYKSLGMIDAVTIVSALGLSYPLLLSQSDGAYHGQQQTSYKLYWTFASDLWAITPNSTRISEQSLLRASSAFAFANMTRADLLLDNTTLVSPLNPGFALLEAHMGPFGAIDSYYVPCPPSLLWLYTVVAQRITRLVAEDAAAATAFSALAAPPWYAPVPHYLLQADNVQFTGGHVLCGTDTKPWIPENGLYLGYSVTNMCNAVFSDRLELSLVQKLVVLAAMNASVSDAMNVTAICALDTGYAANCTKRHAGTLAFLSTVGASVVDASLPLLVTDAMRAVDALNVVVLQFLLETTNNATSLAHIPLLNASDAAWTFYGWCYLMEWVVGHRDVVAFRGDRGNLTVLSAATRPIEMRPDPNGIPKSFSFLCLACVQYVTVTLIGVSVLVALSTLYHRGHIESFNLLCINRVVGLVWVGRPIVLLRALTAIWLLNTSPLPLHYQNHVTFVKAPPLDSFKALLATSELTWFVYVLNDIGSSVTRQYTYSYGSASANCTWVLASLWTLFAPQQYDASIQRPCVAFNMDLALYCNSGTIVLGGQRRCLACMGLALVSCVLCYLYARRTSPNLTPIFAPPLLLNAQGYHMLTFKHWVAQGVYYIDTTSAIMAGVLSWKVHGHIYLLDIKTWRFVSTALRTPRPQSRAAKDERFAHAFPLHL</sequence>
<dbReference type="RefSeq" id="XP_012204309.1">
    <property type="nucleotide sequence ID" value="XM_012348919.1"/>
</dbReference>
<dbReference type="AlphaFoldDB" id="A0A067CEQ7"/>
<accession>A0A067CEQ7</accession>
<name>A0A067CEQ7_SAPPC</name>